<dbReference type="InterPro" id="IPR010359">
    <property type="entry name" value="IrrE_HExxH"/>
</dbReference>
<dbReference type="Gene3D" id="1.10.10.2910">
    <property type="match status" value="1"/>
</dbReference>
<feature type="domain" description="IrrE N-terminal-like" evidence="1">
    <location>
        <begin position="35"/>
        <end position="158"/>
    </location>
</feature>
<keyword evidence="4" id="KW-1185">Reference proteome</keyword>
<reference evidence="2" key="3">
    <citation type="journal article" date="2022" name="BMC Genomics">
        <title>Comparative genome analysis of mycobacteria focusing on tRNA and non-coding RNA.</title>
        <authorList>
            <person name="Behra P.R.K."/>
            <person name="Pettersson B.M.F."/>
            <person name="Ramesh M."/>
            <person name="Das S."/>
            <person name="Dasgupta S."/>
            <person name="Kirsebom L.A."/>
        </authorList>
    </citation>
    <scope>NUCLEOTIDE SEQUENCE</scope>
    <source>
        <strain evidence="2">CCUG 55640</strain>
    </source>
</reference>
<proteinExistence type="predicted"/>
<organism evidence="2 5">
    <name type="scientific">Mycobacterium alsense</name>
    <dbReference type="NCBI Taxonomy" id="324058"/>
    <lineage>
        <taxon>Bacteria</taxon>
        <taxon>Bacillati</taxon>
        <taxon>Actinomycetota</taxon>
        <taxon>Actinomycetes</taxon>
        <taxon>Mycobacteriales</taxon>
        <taxon>Mycobacteriaceae</taxon>
        <taxon>Mycobacterium</taxon>
    </lineage>
</organism>
<protein>
    <submittedName>
        <fullName evidence="2">ImmA/IrrE family metallo-endopeptidase</fullName>
    </submittedName>
</protein>
<reference evidence="2" key="2">
    <citation type="submission" date="2020-07" db="EMBL/GenBank/DDBJ databases">
        <authorList>
            <person name="Pettersson B.M.F."/>
            <person name="Behra P.R.K."/>
            <person name="Ramesh M."/>
            <person name="Das S."/>
            <person name="Dasgupta S."/>
            <person name="Kirsebom L.A."/>
        </authorList>
    </citation>
    <scope>NUCLEOTIDE SEQUENCE</scope>
    <source>
        <strain evidence="2">CCUG 55640</strain>
    </source>
</reference>
<evidence type="ECO:0000313" key="4">
    <source>
        <dbReference type="Proteomes" id="UP000192319"/>
    </source>
</evidence>
<dbReference type="AlphaFoldDB" id="A0AA42BX85"/>
<evidence type="ECO:0000313" key="5">
    <source>
        <dbReference type="Proteomes" id="UP001141650"/>
    </source>
</evidence>
<dbReference type="InterPro" id="IPR052345">
    <property type="entry name" value="Rad_response_metalloprotease"/>
</dbReference>
<evidence type="ECO:0000313" key="2">
    <source>
        <dbReference type="EMBL" id="MCV7377936.1"/>
    </source>
</evidence>
<dbReference type="Proteomes" id="UP000192319">
    <property type="component" value="Unassembled WGS sequence"/>
</dbReference>
<dbReference type="EMBL" id="MVHD01000046">
    <property type="protein sequence ID" value="OQZ88801.1"/>
    <property type="molecule type" value="Genomic_DNA"/>
</dbReference>
<dbReference type="PANTHER" id="PTHR43236">
    <property type="entry name" value="ANTITOXIN HIGA1"/>
    <property type="match status" value="1"/>
</dbReference>
<evidence type="ECO:0000313" key="3">
    <source>
        <dbReference type="EMBL" id="OQZ88801.1"/>
    </source>
</evidence>
<gene>
    <name evidence="3" type="ORF">BST11_20990</name>
    <name evidence="2" type="ORF">H7K38_04625</name>
</gene>
<dbReference type="RefSeq" id="WP_083139916.1">
    <property type="nucleotide sequence ID" value="NZ_JACKVH010000011.1"/>
</dbReference>
<accession>A0AA42BX85</accession>
<dbReference type="Proteomes" id="UP001141650">
    <property type="component" value="Unassembled WGS sequence"/>
</dbReference>
<name>A0AA42BX85_9MYCO</name>
<dbReference type="PANTHER" id="PTHR43236:SF2">
    <property type="entry name" value="BLL0069 PROTEIN"/>
    <property type="match status" value="1"/>
</dbReference>
<evidence type="ECO:0000259" key="1">
    <source>
        <dbReference type="Pfam" id="PF06114"/>
    </source>
</evidence>
<dbReference type="Pfam" id="PF06114">
    <property type="entry name" value="Peptidase_M78"/>
    <property type="match status" value="1"/>
</dbReference>
<sequence>MPYNPAQDAREVLNTYWADSGGDLRFPVDPVRIARQMGAEVFIADLEPGVSGQVEADDFSQTILLSRDNGPNRQRFTCAHEIGHIVDRKKHGGGLTVFTDYRDGRSAAGTNRAEIYANQFAAELLMPAEHVKKLAADSWTTAQMARRFGVSEAAMDIRRANLRCG</sequence>
<comment type="caution">
    <text evidence="2">The sequence shown here is derived from an EMBL/GenBank/DDBJ whole genome shotgun (WGS) entry which is preliminary data.</text>
</comment>
<dbReference type="EMBL" id="JACKVH010000011">
    <property type="protein sequence ID" value="MCV7377936.1"/>
    <property type="molecule type" value="Genomic_DNA"/>
</dbReference>
<reference evidence="3 4" key="1">
    <citation type="submission" date="2017-02" db="EMBL/GenBank/DDBJ databases">
        <title>The new phylogeny of genus Mycobacterium.</title>
        <authorList>
            <person name="Tortoli E."/>
            <person name="Trovato A."/>
            <person name="Cirillo D.M."/>
        </authorList>
    </citation>
    <scope>NUCLEOTIDE SEQUENCE [LARGE SCALE GENOMIC DNA]</scope>
    <source>
        <strain evidence="3 4">DSM 45230</strain>
    </source>
</reference>